<protein>
    <recommendedName>
        <fullName evidence="6">Cytochrome c domain-containing protein</fullName>
    </recommendedName>
</protein>
<evidence type="ECO:0000256" key="1">
    <source>
        <dbReference type="SAM" id="Coils"/>
    </source>
</evidence>
<evidence type="ECO:0008006" key="6">
    <source>
        <dbReference type="Google" id="ProtNLM"/>
    </source>
</evidence>
<dbReference type="Gene3D" id="1.10.760.10">
    <property type="entry name" value="Cytochrome c-like domain"/>
    <property type="match status" value="1"/>
</dbReference>
<dbReference type="Pfam" id="PF07583">
    <property type="entry name" value="PSCyt2"/>
    <property type="match status" value="1"/>
</dbReference>
<dbReference type="PANTHER" id="PTHR35889:SF3">
    <property type="entry name" value="F-BOX DOMAIN-CONTAINING PROTEIN"/>
    <property type="match status" value="1"/>
</dbReference>
<feature type="transmembrane region" description="Helical" evidence="2">
    <location>
        <begin position="20"/>
        <end position="42"/>
    </location>
</feature>
<dbReference type="GO" id="GO:0009055">
    <property type="term" value="F:electron transfer activity"/>
    <property type="evidence" value="ECO:0007669"/>
    <property type="project" value="InterPro"/>
</dbReference>
<dbReference type="Pfam" id="PF07635">
    <property type="entry name" value="PSCyt1"/>
    <property type="match status" value="1"/>
</dbReference>
<name>A0A381WGM0_9ZZZZ</name>
<keyword evidence="1" id="KW-0175">Coiled coil</keyword>
<feature type="domain" description="Cytochrome C Planctomycete-type" evidence="4">
    <location>
        <begin position="63"/>
        <end position="121"/>
    </location>
</feature>
<proteinExistence type="predicted"/>
<feature type="coiled-coil region" evidence="1">
    <location>
        <begin position="805"/>
        <end position="832"/>
    </location>
</feature>
<evidence type="ECO:0000259" key="3">
    <source>
        <dbReference type="Pfam" id="PF07583"/>
    </source>
</evidence>
<keyword evidence="2" id="KW-0812">Transmembrane</keyword>
<dbReference type="PANTHER" id="PTHR35889">
    <property type="entry name" value="CYCLOINULO-OLIGOSACCHARIDE FRUCTANOTRANSFERASE-RELATED"/>
    <property type="match status" value="1"/>
</dbReference>
<dbReference type="SUPFAM" id="SSF46626">
    <property type="entry name" value="Cytochrome c"/>
    <property type="match status" value="1"/>
</dbReference>
<keyword evidence="2" id="KW-0472">Membrane</keyword>
<reference evidence="5" key="1">
    <citation type="submission" date="2018-05" db="EMBL/GenBank/DDBJ databases">
        <authorList>
            <person name="Lanie J.A."/>
            <person name="Ng W.-L."/>
            <person name="Kazmierczak K.M."/>
            <person name="Andrzejewski T.M."/>
            <person name="Davidsen T.M."/>
            <person name="Wayne K.J."/>
            <person name="Tettelin H."/>
            <person name="Glass J.I."/>
            <person name="Rusch D."/>
            <person name="Podicherti R."/>
            <person name="Tsui H.-C.T."/>
            <person name="Winkler M.E."/>
        </authorList>
    </citation>
    <scope>NUCLEOTIDE SEQUENCE</scope>
</reference>
<evidence type="ECO:0000256" key="2">
    <source>
        <dbReference type="SAM" id="Phobius"/>
    </source>
</evidence>
<accession>A0A381WGM0</accession>
<dbReference type="InterPro" id="IPR011444">
    <property type="entry name" value="DUF1549"/>
</dbReference>
<sequence>MFKAKRLMDLVVRLLKISSFFQCVVSFGLGVFLMLMPLSGWVESEGVEISFDSDIRPILSDKCYACHGPDKKKRKANLRLDIKESAFAQRDGYPAIVPGKPLDSTLYQRITAEDSKDRMPPLHSERSLSQQQIELLKHWIENGAEWQEHWSFSPPKRMDPPTVQNQAWVRNGIDHFILSRLEDEGIPASSKADKRTLIRRLAFDLTGLPPTPAEVHQFLEDHSPDAYQKLIDRLLAKPQYGEQMGRFWLDAARYGDTHGLHLDNYREIWPYRDWVIQAFNQNMPFDQFTIEQLAGDLLPEPTLNQRIATGFNRCNVTTSEGGSIDEEYYVRYAIDRTSTTSTVWMGLTMGCAVCHNHKFDPVTQKEFYQFYAYFNNITERAMDGNAKSVPPVVKVPSEEQSTQLQASEEQIAALKSRLSSPIPQVDTAQAEWETALPKWTVLVPQTFTAQAGTTLELLEDNSILASGDNPDKETYEIIALLTDSNLTAIRLEGLTHDSLPHKGAGRSGNGNVVLTEFEVEITGADQPGSWQPITFTRAWADHEQEDGDFEIGNAIDGKLETGWATDGQKKRENRQAVFLAETPFGQAEGSRLRIRLKHQSPHAQNQFGRVRLAVTSSGAYTEKEIPLKLEDWYSLGPFPTEGLNQNHGPEGAAIDLQQVFPSGDQEFKWATQTKYVDGKVHNLSIGDNTSLYLYRLIHSQSSRRIKLSLGSDDAIKVWLNRAQVMVNDISRGVAADQDQVALDLESGENHLLMKVVNYGGASGFYFSLERESSLVPPEVVDTAKLALADRTAAQIEAVRNYYRNQVSSDEELKKLRQDLETSEQKKNEIEQAIPTTLVMQERETPRGSYV</sequence>
<dbReference type="EMBL" id="UINC01011743">
    <property type="protein sequence ID" value="SVA51629.1"/>
    <property type="molecule type" value="Genomic_DNA"/>
</dbReference>
<dbReference type="GO" id="GO:0020037">
    <property type="term" value="F:heme binding"/>
    <property type="evidence" value="ECO:0007669"/>
    <property type="project" value="InterPro"/>
</dbReference>
<organism evidence="5">
    <name type="scientific">marine metagenome</name>
    <dbReference type="NCBI Taxonomy" id="408172"/>
    <lineage>
        <taxon>unclassified sequences</taxon>
        <taxon>metagenomes</taxon>
        <taxon>ecological metagenomes</taxon>
    </lineage>
</organism>
<feature type="domain" description="DUF1549" evidence="3">
    <location>
        <begin position="173"/>
        <end position="378"/>
    </location>
</feature>
<dbReference type="InterPro" id="IPR011429">
    <property type="entry name" value="Cyt_c_Planctomycete-type"/>
</dbReference>
<gene>
    <name evidence="5" type="ORF">METZ01_LOCUS104483</name>
</gene>
<evidence type="ECO:0000313" key="5">
    <source>
        <dbReference type="EMBL" id="SVA51629.1"/>
    </source>
</evidence>
<dbReference type="Gene3D" id="2.60.120.260">
    <property type="entry name" value="Galactose-binding domain-like"/>
    <property type="match status" value="1"/>
</dbReference>
<evidence type="ECO:0000259" key="4">
    <source>
        <dbReference type="Pfam" id="PF07635"/>
    </source>
</evidence>
<feature type="non-terminal residue" evidence="5">
    <location>
        <position position="850"/>
    </location>
</feature>
<keyword evidence="2" id="KW-1133">Transmembrane helix</keyword>
<dbReference type="AlphaFoldDB" id="A0A381WGM0"/>
<dbReference type="InterPro" id="IPR036909">
    <property type="entry name" value="Cyt_c-like_dom_sf"/>
</dbReference>